<keyword evidence="3" id="KW-1185">Reference proteome</keyword>
<name>A0ABP0NC94_9DINO</name>
<proteinExistence type="predicted"/>
<protein>
    <submittedName>
        <fullName evidence="2">Uncharacterized protein</fullName>
    </submittedName>
</protein>
<feature type="compositionally biased region" description="Polar residues" evidence="1">
    <location>
        <begin position="116"/>
        <end position="125"/>
    </location>
</feature>
<feature type="compositionally biased region" description="Basic and acidic residues" evidence="1">
    <location>
        <begin position="53"/>
        <end position="67"/>
    </location>
</feature>
<evidence type="ECO:0000313" key="2">
    <source>
        <dbReference type="EMBL" id="CAK9061405.1"/>
    </source>
</evidence>
<gene>
    <name evidence="2" type="ORF">CCMP2556_LOCUS30184</name>
</gene>
<sequence length="207" mass="23066">MRKSGTLDTFQVYYQCRLAELQESAPQRATTPQDCFKRRNRVLEPLRPSSEADILHSDPLARTREGGSRSFGTLQSKVRRSKNSQSQTGLSRQQIASNESLKLAWTKDPGGRASVGHTTSPTSRNAGREHCIREGPRRSSLEKKPAVEEDQVPPTDEAPTEEQERALALLQRSNFFKNLEPAVLSELPRLATFIGGTEGCSCFPARR</sequence>
<dbReference type="Proteomes" id="UP001642484">
    <property type="component" value="Unassembled WGS sequence"/>
</dbReference>
<feature type="compositionally biased region" description="Polar residues" evidence="1">
    <location>
        <begin position="24"/>
        <end position="33"/>
    </location>
</feature>
<feature type="region of interest" description="Disordered" evidence="1">
    <location>
        <begin position="22"/>
        <end position="164"/>
    </location>
</feature>
<comment type="caution">
    <text evidence="2">The sequence shown here is derived from an EMBL/GenBank/DDBJ whole genome shotgun (WGS) entry which is preliminary data.</text>
</comment>
<feature type="compositionally biased region" description="Basic and acidic residues" evidence="1">
    <location>
        <begin position="126"/>
        <end position="147"/>
    </location>
</feature>
<evidence type="ECO:0000313" key="3">
    <source>
        <dbReference type="Proteomes" id="UP001642484"/>
    </source>
</evidence>
<organism evidence="2 3">
    <name type="scientific">Durusdinium trenchii</name>
    <dbReference type="NCBI Taxonomy" id="1381693"/>
    <lineage>
        <taxon>Eukaryota</taxon>
        <taxon>Sar</taxon>
        <taxon>Alveolata</taxon>
        <taxon>Dinophyceae</taxon>
        <taxon>Suessiales</taxon>
        <taxon>Symbiodiniaceae</taxon>
        <taxon>Durusdinium</taxon>
    </lineage>
</organism>
<feature type="compositionally biased region" description="Basic and acidic residues" evidence="1">
    <location>
        <begin position="35"/>
        <end position="44"/>
    </location>
</feature>
<feature type="compositionally biased region" description="Polar residues" evidence="1">
    <location>
        <begin position="83"/>
        <end position="100"/>
    </location>
</feature>
<dbReference type="EMBL" id="CAXAMN010021607">
    <property type="protein sequence ID" value="CAK9061405.1"/>
    <property type="molecule type" value="Genomic_DNA"/>
</dbReference>
<reference evidence="2 3" key="1">
    <citation type="submission" date="2024-02" db="EMBL/GenBank/DDBJ databases">
        <authorList>
            <person name="Chen Y."/>
            <person name="Shah S."/>
            <person name="Dougan E. K."/>
            <person name="Thang M."/>
            <person name="Chan C."/>
        </authorList>
    </citation>
    <scope>NUCLEOTIDE SEQUENCE [LARGE SCALE GENOMIC DNA]</scope>
</reference>
<evidence type="ECO:0000256" key="1">
    <source>
        <dbReference type="SAM" id="MobiDB-lite"/>
    </source>
</evidence>
<accession>A0ABP0NC94</accession>